<evidence type="ECO:0000313" key="3">
    <source>
        <dbReference type="Proteomes" id="UP000190044"/>
    </source>
</evidence>
<proteinExistence type="predicted"/>
<evidence type="ECO:0000313" key="2">
    <source>
        <dbReference type="EMBL" id="SKB99260.1"/>
    </source>
</evidence>
<dbReference type="SUPFAM" id="SSF160935">
    <property type="entry name" value="VPA0735-like"/>
    <property type="match status" value="1"/>
</dbReference>
<dbReference type="Gene3D" id="2.60.120.600">
    <property type="entry name" value="Domain of unknown function DUF1214, C-terminal domain"/>
    <property type="match status" value="1"/>
</dbReference>
<reference evidence="3" key="1">
    <citation type="submission" date="2017-02" db="EMBL/GenBank/DDBJ databases">
        <authorList>
            <person name="Varghese N."/>
            <person name="Submissions S."/>
        </authorList>
    </citation>
    <scope>NUCLEOTIDE SEQUENCE [LARGE SCALE GENOMIC DNA]</scope>
    <source>
        <strain evidence="3">R11H</strain>
    </source>
</reference>
<dbReference type="OrthoDB" id="7053758at2"/>
<evidence type="ECO:0000259" key="1">
    <source>
        <dbReference type="Pfam" id="PF06742"/>
    </source>
</evidence>
<name>A0A1T5FT05_9SPHN</name>
<dbReference type="Gene3D" id="2.60.120.1600">
    <property type="match status" value="1"/>
</dbReference>
<dbReference type="EMBL" id="FUYP01000044">
    <property type="protein sequence ID" value="SKB99260.1"/>
    <property type="molecule type" value="Genomic_DNA"/>
</dbReference>
<feature type="domain" description="DUF1214" evidence="1">
    <location>
        <begin position="263"/>
        <end position="340"/>
    </location>
</feature>
<gene>
    <name evidence="2" type="ORF">SAMN06295937_104412</name>
</gene>
<dbReference type="Proteomes" id="UP000190044">
    <property type="component" value="Unassembled WGS sequence"/>
</dbReference>
<dbReference type="InterPro" id="IPR010621">
    <property type="entry name" value="DUF1214"/>
</dbReference>
<feature type="domain" description="DUF1214" evidence="1">
    <location>
        <begin position="80"/>
        <end position="163"/>
    </location>
</feature>
<dbReference type="AlphaFoldDB" id="A0A1T5FT05"/>
<protein>
    <recommendedName>
        <fullName evidence="1">DUF1214 domain-containing protein</fullName>
    </recommendedName>
</protein>
<organism evidence="2 3">
    <name type="scientific">Sphingopyxis flava</name>
    <dbReference type="NCBI Taxonomy" id="1507287"/>
    <lineage>
        <taxon>Bacteria</taxon>
        <taxon>Pseudomonadati</taxon>
        <taxon>Pseudomonadota</taxon>
        <taxon>Alphaproteobacteria</taxon>
        <taxon>Sphingomonadales</taxon>
        <taxon>Sphingomonadaceae</taxon>
        <taxon>Sphingopyxis</taxon>
    </lineage>
</organism>
<dbReference type="InterPro" id="IPR037049">
    <property type="entry name" value="DUF1214_C_sf"/>
</dbReference>
<dbReference type="RefSeq" id="WP_079640107.1">
    <property type="nucleotide sequence ID" value="NZ_FUYP01000044.1"/>
</dbReference>
<accession>A0A1T5FT05</accession>
<sequence>MQTWAEYVDLLKRGEAILGEATAPVDEQLRADLYRQFAMNLSQAYFLLMMADPRYPEFVPYLNSGFMLQPNPDAVYYVAALDGTGTYRITGERGNAPVAGFATGMKMFGTDGLKMGKGFGNYDLDELTLDNDGRFSVLFSSERPAGYDGDWLHLDPQSDFIMLRQFSYDWGNEHDVRLAIERLDPPSQPKARPTPEEVDAKLRHVFDYAIDVSRVALAQIKRVHDGGFINQMHIHTFQDMGNGEDWPQAYFEMVFDIADDEALVIESELPEVRNYWNVQVIDGLWNQVDIPYRQSSLNGLSAKVDNDGKFRTVVAHDDPGFANWLDTGGSNYGLLIGRWYRCSSTPTPQVTKMKLAEVAAYLGDRSPRASADERAEQMRQRLIGNQMRRKW</sequence>
<dbReference type="Pfam" id="PF06742">
    <property type="entry name" value="DUF1214"/>
    <property type="match status" value="2"/>
</dbReference>
<keyword evidence="3" id="KW-1185">Reference proteome</keyword>